<dbReference type="RefSeq" id="WP_376830187.1">
    <property type="nucleotide sequence ID" value="NZ_JBHLWR010000006.1"/>
</dbReference>
<reference evidence="2" key="1">
    <citation type="journal article" date="2019" name="Int. J. Syst. Evol. Microbiol.">
        <title>The Global Catalogue of Microorganisms (GCM) 10K type strain sequencing project: providing services to taxonomists for standard genome sequencing and annotation.</title>
        <authorList>
            <consortium name="The Broad Institute Genomics Platform"/>
            <consortium name="The Broad Institute Genome Sequencing Center for Infectious Disease"/>
            <person name="Wu L."/>
            <person name="Ma J."/>
        </authorList>
    </citation>
    <scope>NUCLEOTIDE SEQUENCE [LARGE SCALE GENOMIC DNA]</scope>
    <source>
        <strain evidence="2">CCM 7941</strain>
    </source>
</reference>
<keyword evidence="2" id="KW-1185">Reference proteome</keyword>
<dbReference type="Gene3D" id="2.40.10.270">
    <property type="entry name" value="Bacteriophage SPP1 head-tail adaptor protein"/>
    <property type="match status" value="1"/>
</dbReference>
<sequence length="110" mass="12389">MASPTRVRDLRRRLVIERAVSAPDGAGGFTASWTEAGVAWAAMRLRRGAEAERAGRRGLDNVWAVVMRWRDDIDGQCRLRDGDRAFAILSRGDPDGRRRWLALTVREETP</sequence>
<organism evidence="1 2">
    <name type="scientific">Camelimonas abortus</name>
    <dbReference type="NCBI Taxonomy" id="1017184"/>
    <lineage>
        <taxon>Bacteria</taxon>
        <taxon>Pseudomonadati</taxon>
        <taxon>Pseudomonadota</taxon>
        <taxon>Alphaproteobacteria</taxon>
        <taxon>Hyphomicrobiales</taxon>
        <taxon>Chelatococcaceae</taxon>
        <taxon>Camelimonas</taxon>
    </lineage>
</organism>
<dbReference type="Pfam" id="PF05521">
    <property type="entry name" value="Phage_HCP"/>
    <property type="match status" value="1"/>
</dbReference>
<dbReference type="InterPro" id="IPR008767">
    <property type="entry name" value="Phage_SPP1_head-tail_adaptor"/>
</dbReference>
<dbReference type="EMBL" id="JBHRUV010000045">
    <property type="protein sequence ID" value="MFC3266552.1"/>
    <property type="molecule type" value="Genomic_DNA"/>
</dbReference>
<dbReference type="NCBIfam" id="TIGR01563">
    <property type="entry name" value="gp16_SPP1"/>
    <property type="match status" value="1"/>
</dbReference>
<evidence type="ECO:0000313" key="1">
    <source>
        <dbReference type="EMBL" id="MFC3266552.1"/>
    </source>
</evidence>
<comment type="caution">
    <text evidence="1">The sequence shown here is derived from an EMBL/GenBank/DDBJ whole genome shotgun (WGS) entry which is preliminary data.</text>
</comment>
<accession>A0ABV7LF54</accession>
<dbReference type="Proteomes" id="UP001595536">
    <property type="component" value="Unassembled WGS sequence"/>
</dbReference>
<gene>
    <name evidence="1" type="ORF">ACFOEX_09315</name>
</gene>
<name>A0ABV7LF54_9HYPH</name>
<dbReference type="InterPro" id="IPR038666">
    <property type="entry name" value="SSP1_head-tail_sf"/>
</dbReference>
<evidence type="ECO:0000313" key="2">
    <source>
        <dbReference type="Proteomes" id="UP001595536"/>
    </source>
</evidence>
<proteinExistence type="predicted"/>
<protein>
    <submittedName>
        <fullName evidence="1">Phage head closure protein</fullName>
    </submittedName>
</protein>